<gene>
    <name evidence="2" type="ORF">ARMOST_02740</name>
</gene>
<dbReference type="OrthoDB" id="6431331at2759"/>
<keyword evidence="1" id="KW-0472">Membrane</keyword>
<evidence type="ECO:0008006" key="4">
    <source>
        <dbReference type="Google" id="ProtNLM"/>
    </source>
</evidence>
<protein>
    <recommendedName>
        <fullName evidence="4">AB hydrolase-1 domain-containing protein</fullName>
    </recommendedName>
</protein>
<accession>A0A284QSI6</accession>
<keyword evidence="3" id="KW-1185">Reference proteome</keyword>
<keyword evidence="1" id="KW-0812">Transmembrane</keyword>
<organism evidence="2 3">
    <name type="scientific">Armillaria ostoyae</name>
    <name type="common">Armillaria root rot fungus</name>
    <dbReference type="NCBI Taxonomy" id="47428"/>
    <lineage>
        <taxon>Eukaryota</taxon>
        <taxon>Fungi</taxon>
        <taxon>Dikarya</taxon>
        <taxon>Basidiomycota</taxon>
        <taxon>Agaricomycotina</taxon>
        <taxon>Agaricomycetes</taxon>
        <taxon>Agaricomycetidae</taxon>
        <taxon>Agaricales</taxon>
        <taxon>Marasmiineae</taxon>
        <taxon>Physalacriaceae</taxon>
        <taxon>Armillaria</taxon>
    </lineage>
</organism>
<dbReference type="InterPro" id="IPR029058">
    <property type="entry name" value="AB_hydrolase_fold"/>
</dbReference>
<dbReference type="OMA" id="YLRWWFL"/>
<dbReference type="AlphaFoldDB" id="A0A284QSI6"/>
<dbReference type="SUPFAM" id="SSF53474">
    <property type="entry name" value="alpha/beta-Hydrolases"/>
    <property type="match status" value="1"/>
</dbReference>
<dbReference type="EMBL" id="FUEG01000002">
    <property type="protein sequence ID" value="SJK99439.1"/>
    <property type="molecule type" value="Genomic_DNA"/>
</dbReference>
<feature type="transmembrane region" description="Helical" evidence="1">
    <location>
        <begin position="12"/>
        <end position="32"/>
    </location>
</feature>
<feature type="transmembrane region" description="Helical" evidence="1">
    <location>
        <begin position="38"/>
        <end position="61"/>
    </location>
</feature>
<dbReference type="Proteomes" id="UP000219338">
    <property type="component" value="Unassembled WGS sequence"/>
</dbReference>
<name>A0A284QSI6_ARMOS</name>
<evidence type="ECO:0000256" key="1">
    <source>
        <dbReference type="SAM" id="Phobius"/>
    </source>
</evidence>
<evidence type="ECO:0000313" key="3">
    <source>
        <dbReference type="Proteomes" id="UP000219338"/>
    </source>
</evidence>
<proteinExistence type="predicted"/>
<reference evidence="3" key="1">
    <citation type="journal article" date="2017" name="Nat. Ecol. Evol.">
        <title>Genome expansion and lineage-specific genetic innovations in the forest pathogenic fungi Armillaria.</title>
        <authorList>
            <person name="Sipos G."/>
            <person name="Prasanna A.N."/>
            <person name="Walter M.C."/>
            <person name="O'Connor E."/>
            <person name="Balint B."/>
            <person name="Krizsan K."/>
            <person name="Kiss B."/>
            <person name="Hess J."/>
            <person name="Varga T."/>
            <person name="Slot J."/>
            <person name="Riley R."/>
            <person name="Boka B."/>
            <person name="Rigling D."/>
            <person name="Barry K."/>
            <person name="Lee J."/>
            <person name="Mihaltcheva S."/>
            <person name="LaButti K."/>
            <person name="Lipzen A."/>
            <person name="Waldron R."/>
            <person name="Moloney N.M."/>
            <person name="Sperisen C."/>
            <person name="Kredics L."/>
            <person name="Vagvoelgyi C."/>
            <person name="Patrignani A."/>
            <person name="Fitzpatrick D."/>
            <person name="Nagy I."/>
            <person name="Doyle S."/>
            <person name="Anderson J.B."/>
            <person name="Grigoriev I.V."/>
            <person name="Gueldener U."/>
            <person name="Muensterkoetter M."/>
            <person name="Nagy L.G."/>
        </authorList>
    </citation>
    <scope>NUCLEOTIDE SEQUENCE [LARGE SCALE GENOMIC DNA]</scope>
    <source>
        <strain evidence="3">C18/9</strain>
    </source>
</reference>
<dbReference type="STRING" id="47428.A0A284QSI6"/>
<sequence>MIGKTIPEYILIRASIAVLRSVAPVSIFYLVASAYCRYFLVSPWISVFTIPEALFYLFVFLPRRKTLAKPAIHAPQLLTEEERKELFTLCFRTVFELPQWFLCSDILSIKRENVVDWLLWAFFSHDGKETDEIEQWRSEIDGFISALEVKVLAGTKFGEGRNKSVNCMRLTFDPVAVVHRPLIWYIIVCFVDTYTAGKLASLGFRHYAPRKWFQAFPPRPFTIFSRASPGRHVPYWYRPHRSTIKNPVIFIHGIGIGLYPYIPFLRGLVASDPDVGILLIEILPISMRMTSMPVLPRSAMLDEFYAITSSLNITRAVLASHSYGTVVAGHILRSQQATEGPPPPTKVTAYCFIDPIPFLLHLPDVTYNFLYRPPKDANEWLLWYFASRDADVGRTLARHFFWAENVLWKEDLQGENAAVVLSGEDQIVPTAKVWEYLTDQPRTEERWVKEDGKLEVLYFDGADHATVFERRKACTGMTEILQRLVRIDIEN</sequence>
<evidence type="ECO:0000313" key="2">
    <source>
        <dbReference type="EMBL" id="SJK99439.1"/>
    </source>
</evidence>
<dbReference type="Gene3D" id="3.40.50.1820">
    <property type="entry name" value="alpha/beta hydrolase"/>
    <property type="match status" value="1"/>
</dbReference>
<feature type="transmembrane region" description="Helical" evidence="1">
    <location>
        <begin position="248"/>
        <end position="269"/>
    </location>
</feature>
<dbReference type="PANTHER" id="PTHR37471:SF1">
    <property type="entry name" value="AB HYDROLASE-1 DOMAIN-CONTAINING PROTEIN"/>
    <property type="match status" value="1"/>
</dbReference>
<dbReference type="PANTHER" id="PTHR37471">
    <property type="entry name" value="UNNAMED PRODUCT"/>
    <property type="match status" value="1"/>
</dbReference>
<keyword evidence="1" id="KW-1133">Transmembrane helix</keyword>